<organism evidence="4 5">
    <name type="scientific">Eiseniibacteriota bacterium</name>
    <dbReference type="NCBI Taxonomy" id="2212470"/>
    <lineage>
        <taxon>Bacteria</taxon>
        <taxon>Candidatus Eiseniibacteriota</taxon>
    </lineage>
</organism>
<dbReference type="Pfam" id="PF18935">
    <property type="entry name" value="DUF5683"/>
    <property type="match status" value="1"/>
</dbReference>
<feature type="region of interest" description="Disordered" evidence="1">
    <location>
        <begin position="187"/>
        <end position="210"/>
    </location>
</feature>
<gene>
    <name evidence="4" type="ORF">FJY75_12135</name>
</gene>
<protein>
    <recommendedName>
        <fullName evidence="3">DUF5683 domain-containing protein</fullName>
    </recommendedName>
</protein>
<evidence type="ECO:0000256" key="1">
    <source>
        <dbReference type="SAM" id="MobiDB-lite"/>
    </source>
</evidence>
<name>A0A937XAD1_UNCEI</name>
<dbReference type="Proteomes" id="UP000748308">
    <property type="component" value="Unassembled WGS sequence"/>
</dbReference>
<proteinExistence type="predicted"/>
<evidence type="ECO:0000259" key="3">
    <source>
        <dbReference type="Pfam" id="PF18935"/>
    </source>
</evidence>
<comment type="caution">
    <text evidence="4">The sequence shown here is derived from an EMBL/GenBank/DDBJ whole genome shotgun (WGS) entry which is preliminary data.</text>
</comment>
<feature type="chain" id="PRO_5037013179" description="DUF5683 domain-containing protein" evidence="2">
    <location>
        <begin position="30"/>
        <end position="222"/>
    </location>
</feature>
<dbReference type="AlphaFoldDB" id="A0A937XAD1"/>
<evidence type="ECO:0000313" key="5">
    <source>
        <dbReference type="Proteomes" id="UP000748308"/>
    </source>
</evidence>
<feature type="region of interest" description="Disordered" evidence="1">
    <location>
        <begin position="35"/>
        <end position="61"/>
    </location>
</feature>
<feature type="compositionally biased region" description="Low complexity" evidence="1">
    <location>
        <begin position="35"/>
        <end position="52"/>
    </location>
</feature>
<reference evidence="4" key="1">
    <citation type="submission" date="2019-03" db="EMBL/GenBank/DDBJ databases">
        <title>Lake Tanganyika Metagenome-Assembled Genomes (MAGs).</title>
        <authorList>
            <person name="Tran P."/>
        </authorList>
    </citation>
    <scope>NUCLEOTIDE SEQUENCE</scope>
    <source>
        <strain evidence="4">M_DeepCast_400m_m2_100</strain>
    </source>
</reference>
<keyword evidence="2" id="KW-0732">Signal</keyword>
<dbReference type="EMBL" id="VGIY01000410">
    <property type="protein sequence ID" value="MBM3318591.1"/>
    <property type="molecule type" value="Genomic_DNA"/>
</dbReference>
<sequence>MRLAARPMTAPVARALLGALLLLAAIARAEPQAAPADDPSAAAGVDSSAAAAGEPASVRPAADDLAETRLRGFDAPTWVMARSAVFPGWGQAKNGAWLKALLVAGTEIAFLERLHFENRRVHDYRARAAVTPEGTSERALLDSRVRRHMNHRRDFTWWLGFLLAYSLADAYVDAHLRHFDVSLEGGGEPRAGEGAPSGGPPEPPGATGMPAFGVRLALRLSG</sequence>
<evidence type="ECO:0000313" key="4">
    <source>
        <dbReference type="EMBL" id="MBM3318591.1"/>
    </source>
</evidence>
<dbReference type="InterPro" id="IPR043738">
    <property type="entry name" value="DUF5683"/>
</dbReference>
<feature type="domain" description="DUF5683" evidence="3">
    <location>
        <begin position="75"/>
        <end position="182"/>
    </location>
</feature>
<feature type="signal peptide" evidence="2">
    <location>
        <begin position="1"/>
        <end position="29"/>
    </location>
</feature>
<accession>A0A937XAD1</accession>
<evidence type="ECO:0000256" key="2">
    <source>
        <dbReference type="SAM" id="SignalP"/>
    </source>
</evidence>